<evidence type="ECO:0000256" key="4">
    <source>
        <dbReference type="ARBA" id="ARBA00022692"/>
    </source>
</evidence>
<evidence type="ECO:0000256" key="2">
    <source>
        <dbReference type="ARBA" id="ARBA00008335"/>
    </source>
</evidence>
<evidence type="ECO:0000313" key="10">
    <source>
        <dbReference type="Proteomes" id="UP000008467"/>
    </source>
</evidence>
<feature type="transmembrane region" description="Helical" evidence="7">
    <location>
        <begin position="72"/>
        <end position="91"/>
    </location>
</feature>
<reference evidence="9 10" key="1">
    <citation type="journal article" date="2011" name="J. Bacteriol.">
        <title>Complete genome sequence of the cellulose-degrading bacterium Cellulosilyticum lentocellum.</title>
        <authorList>
            <consortium name="US DOE Joint Genome Institute"/>
            <person name="Miller D.A."/>
            <person name="Suen G."/>
            <person name="Bruce D."/>
            <person name="Copeland A."/>
            <person name="Cheng J.F."/>
            <person name="Detter C."/>
            <person name="Goodwin L.A."/>
            <person name="Han C.S."/>
            <person name="Hauser L.J."/>
            <person name="Land M.L."/>
            <person name="Lapidus A."/>
            <person name="Lucas S."/>
            <person name="Meincke L."/>
            <person name="Pitluck S."/>
            <person name="Tapia R."/>
            <person name="Teshima H."/>
            <person name="Woyke T."/>
            <person name="Fox B.G."/>
            <person name="Angert E.R."/>
            <person name="Currie C.R."/>
        </authorList>
    </citation>
    <scope>NUCLEOTIDE SEQUENCE [LARGE SCALE GENOMIC DNA]</scope>
    <source>
        <strain evidence="10">ATCC 49066 / DSM 5427 / NCIMB 11756 / RHM5</strain>
    </source>
</reference>
<feature type="transmembrane region" description="Helical" evidence="7">
    <location>
        <begin position="157"/>
        <end position="177"/>
    </location>
</feature>
<evidence type="ECO:0000256" key="1">
    <source>
        <dbReference type="ARBA" id="ARBA00004651"/>
    </source>
</evidence>
<feature type="domain" description="Major facilitator superfamily (MFS) profile" evidence="8">
    <location>
        <begin position="7"/>
        <end position="392"/>
    </location>
</feature>
<feature type="transmembrane region" description="Helical" evidence="7">
    <location>
        <begin position="131"/>
        <end position="151"/>
    </location>
</feature>
<dbReference type="InterPro" id="IPR051788">
    <property type="entry name" value="MFS_Transporter"/>
</dbReference>
<dbReference type="eggNOG" id="COG0738">
    <property type="taxonomic scope" value="Bacteria"/>
</dbReference>
<keyword evidence="3" id="KW-0813">Transport</keyword>
<evidence type="ECO:0000259" key="8">
    <source>
        <dbReference type="PROSITE" id="PS50850"/>
    </source>
</evidence>
<organism evidence="9 10">
    <name type="scientific">Cellulosilyticum lentocellum (strain ATCC 49066 / DSM 5427 / NCIMB 11756 / RHM5)</name>
    <name type="common">Clostridium lentocellum</name>
    <dbReference type="NCBI Taxonomy" id="642492"/>
    <lineage>
        <taxon>Bacteria</taxon>
        <taxon>Bacillati</taxon>
        <taxon>Bacillota</taxon>
        <taxon>Clostridia</taxon>
        <taxon>Lachnospirales</taxon>
        <taxon>Cellulosilyticaceae</taxon>
        <taxon>Cellulosilyticum</taxon>
    </lineage>
</organism>
<feature type="transmembrane region" description="Helical" evidence="7">
    <location>
        <begin position="303"/>
        <end position="324"/>
    </location>
</feature>
<comment type="subcellular location">
    <subcellularLocation>
        <location evidence="1">Cell membrane</location>
        <topology evidence="1">Multi-pass membrane protein</topology>
    </subcellularLocation>
</comment>
<sequence>MTKKAKLFIPCYYSFLANGMMALVIGAVMPYLIEEAGINYSVAGGLLSTFAIGNFLASFVNPPVVKLLGRKITSVILSALIPISLLMITLLPPVPVLYIACILLGIGRGTVSITNNMVVNDYDGTPAALNLLHTVFAIGAFLAPFLTGVFINNGFNWRFIIYTIIVLSAISSIGYGWMPLDEDKKDKAEKKEKVKNITAKTEAHDSKAFLKNIDFYIIGLLLFFYLGAENCVNGWFVTYFKSTGIMSDTYATNLVSITWLVIMLGRLVTAYLSSKVNKQKLILINCIGTTIFFLLLISTTNLALITLAVAGMGFFFAGIYPTCISNGGMYIKGSTTGMSVLLAIAALGGIIAPQVIGVVADQIGMVGAVTILTINVVCMVILAIINYMRNKK</sequence>
<feature type="transmembrane region" description="Helical" evidence="7">
    <location>
        <begin position="336"/>
        <end position="356"/>
    </location>
</feature>
<dbReference type="SUPFAM" id="SSF103473">
    <property type="entry name" value="MFS general substrate transporter"/>
    <property type="match status" value="1"/>
</dbReference>
<evidence type="ECO:0000256" key="7">
    <source>
        <dbReference type="SAM" id="Phobius"/>
    </source>
</evidence>
<feature type="transmembrane region" description="Helical" evidence="7">
    <location>
        <begin position="362"/>
        <end position="385"/>
    </location>
</feature>
<accession>F2JKA0</accession>
<dbReference type="HOGENOM" id="CLU_697832_0_0_9"/>
<dbReference type="InterPro" id="IPR036259">
    <property type="entry name" value="MFS_trans_sf"/>
</dbReference>
<dbReference type="PANTHER" id="PTHR23514:SF3">
    <property type="entry name" value="BYPASS OF STOP CODON PROTEIN 6"/>
    <property type="match status" value="1"/>
</dbReference>
<evidence type="ECO:0000256" key="3">
    <source>
        <dbReference type="ARBA" id="ARBA00022448"/>
    </source>
</evidence>
<feature type="transmembrane region" description="Helical" evidence="7">
    <location>
        <begin position="250"/>
        <end position="269"/>
    </location>
</feature>
<feature type="transmembrane region" description="Helical" evidence="7">
    <location>
        <begin position="97"/>
        <end position="119"/>
    </location>
</feature>
<proteinExistence type="inferred from homology"/>
<dbReference type="KEGG" id="cle:Clole_3937"/>
<name>F2JKA0_CELLD</name>
<dbReference type="InterPro" id="IPR011701">
    <property type="entry name" value="MFS"/>
</dbReference>
<keyword evidence="5 7" id="KW-1133">Transmembrane helix</keyword>
<dbReference type="Pfam" id="PF07690">
    <property type="entry name" value="MFS_1"/>
    <property type="match status" value="1"/>
</dbReference>
<evidence type="ECO:0000256" key="6">
    <source>
        <dbReference type="ARBA" id="ARBA00023136"/>
    </source>
</evidence>
<feature type="transmembrane region" description="Helical" evidence="7">
    <location>
        <begin position="38"/>
        <end position="60"/>
    </location>
</feature>
<feature type="transmembrane region" description="Helical" evidence="7">
    <location>
        <begin position="12"/>
        <end position="32"/>
    </location>
</feature>
<keyword evidence="10" id="KW-1185">Reference proteome</keyword>
<dbReference type="GO" id="GO:0005886">
    <property type="term" value="C:plasma membrane"/>
    <property type="evidence" value="ECO:0007669"/>
    <property type="project" value="UniProtKB-SubCell"/>
</dbReference>
<dbReference type="PANTHER" id="PTHR23514">
    <property type="entry name" value="BYPASS OF STOP CODON PROTEIN 6"/>
    <property type="match status" value="1"/>
</dbReference>
<evidence type="ECO:0000313" key="9">
    <source>
        <dbReference type="EMBL" id="ADZ85615.1"/>
    </source>
</evidence>
<comment type="similarity">
    <text evidence="2">Belongs to the major facilitator superfamily.</text>
</comment>
<dbReference type="GO" id="GO:0022857">
    <property type="term" value="F:transmembrane transporter activity"/>
    <property type="evidence" value="ECO:0007669"/>
    <property type="project" value="InterPro"/>
</dbReference>
<dbReference type="InterPro" id="IPR020846">
    <property type="entry name" value="MFS_dom"/>
</dbReference>
<protein>
    <submittedName>
        <fullName evidence="9">Major facilitator superfamily MFS_1</fullName>
    </submittedName>
</protein>
<dbReference type="Proteomes" id="UP000008467">
    <property type="component" value="Chromosome"/>
</dbReference>
<feature type="transmembrane region" description="Helical" evidence="7">
    <location>
        <begin position="281"/>
        <end position="297"/>
    </location>
</feature>
<keyword evidence="4 7" id="KW-0812">Transmembrane</keyword>
<dbReference type="STRING" id="642492.Clole_3937"/>
<evidence type="ECO:0000256" key="5">
    <source>
        <dbReference type="ARBA" id="ARBA00022989"/>
    </source>
</evidence>
<dbReference type="Gene3D" id="1.20.1250.20">
    <property type="entry name" value="MFS general substrate transporter like domains"/>
    <property type="match status" value="2"/>
</dbReference>
<keyword evidence="6 7" id="KW-0472">Membrane</keyword>
<feature type="transmembrane region" description="Helical" evidence="7">
    <location>
        <begin position="215"/>
        <end position="238"/>
    </location>
</feature>
<dbReference type="AlphaFoldDB" id="F2JKA0"/>
<dbReference type="EMBL" id="CP002582">
    <property type="protein sequence ID" value="ADZ85615.1"/>
    <property type="molecule type" value="Genomic_DNA"/>
</dbReference>
<gene>
    <name evidence="9" type="ordered locus">Clole_3937</name>
</gene>
<dbReference type="PROSITE" id="PS50850">
    <property type="entry name" value="MFS"/>
    <property type="match status" value="1"/>
</dbReference>